<dbReference type="InterPro" id="IPR008967">
    <property type="entry name" value="p53-like_TF_DNA-bd_sf"/>
</dbReference>
<dbReference type="Pfam" id="PF00554">
    <property type="entry name" value="RHD_DNA_bind"/>
    <property type="match status" value="1"/>
</dbReference>
<sequence>MSHEIVTHPSCSSYSDVDTHVKSPADHLEAFQLTSSLSPSSQLTPLQMKELIADLQSMPPDGSSDTGLSDYSTNNISVPSASTANTREACGAPGLLNIQGNMSFMPDVEGSSNDNYNPTTSGDAVFVTRLADVTMPTTNNTLATAFVEITASDTQDRTIYSSGGRLPGFTAASFDATECVELGELALNTSSKRPKMTRDYTASHCGDEQSSERFTWESVTGSTPVVLPTLRSLLQSNCSNELKESSSFDTHLHTRDSYSVEGSSNPSCTPGGSNVTDNEDTQTSVIRRYGNLHLSETMGAESGPLLSSFTQKDSFPTDVSVKSFSEASFLPDGARDNCPEQPNFHLGCNSSTNFDTAATERQSPGVTESDFLSDLPLVDERFSLTRNLVSPSLMPTSAPLMDVTSPNDLRMLSAPLPAPLSQSEPICQSESPMQTVIGNGEGIKFQPLTTVGSTTIMGCKSNNTLAVSPTTYLAYGSNADLPLEVLPESATARGRYMRRSMTANPVQKLHNNQLIITKRVRPPPVYRPSTCDCRVRETGDCCNTYNWPGSCGRKSIASHIRGRGSDISVRPGLATGLIQHGRGNLNHSWQSGCSGFCVAVPTTRRTNVSSHIRDRISGVSARGYWNAGGPPFVRHFTQTPVRANGVGLRPGTLSFNQGRKRSAVRSAGLMTQFVQPANTTFQRPRKDIPRCSVMRTDAVKQTDFDEQQFMTEDVVVDERVQKTSHKLQMDNETRDIGLDAANACRVHGSALPGSHVHRTLGTSASFSCLDGGTDQCSCASSTLIHTSTTDSYITTSRKLALHSGLTHDTANLTNNGKSHAPAARVISYTTTPSLHQTFPEFSLRHGCRIRILEQPESQHRARYQTEGSRGAVKDRSGCGFPTIQCADLSIRKYVVQTVEPSGEYRLGKPQHVCTRRSGPPLCMLTCISFEAKEPPGLARRLQDDAVTDNVYPNRVGLVDTTCQLIGWDGRASLQVFVATEVGRPRPHPFYQAYLVAGKLTKYCVQTIREGVNVIEMPFASSNNWKLRCVHVCVIPFSFL</sequence>
<keyword evidence="4" id="KW-1185">Reference proteome</keyword>
<feature type="compositionally biased region" description="Polar residues" evidence="1">
    <location>
        <begin position="260"/>
        <end position="280"/>
    </location>
</feature>
<accession>A0A5J4NXM3</accession>
<proteinExistence type="predicted"/>
<dbReference type="GO" id="GO:0000978">
    <property type="term" value="F:RNA polymerase II cis-regulatory region sequence-specific DNA binding"/>
    <property type="evidence" value="ECO:0007669"/>
    <property type="project" value="TreeGrafter"/>
</dbReference>
<evidence type="ECO:0000256" key="1">
    <source>
        <dbReference type="SAM" id="MobiDB-lite"/>
    </source>
</evidence>
<dbReference type="SUPFAM" id="SSF49417">
    <property type="entry name" value="p53-like transcription factors"/>
    <property type="match status" value="2"/>
</dbReference>
<evidence type="ECO:0000259" key="2">
    <source>
        <dbReference type="Pfam" id="PF00554"/>
    </source>
</evidence>
<organism evidence="3 4">
    <name type="scientific">Paragonimus westermani</name>
    <dbReference type="NCBI Taxonomy" id="34504"/>
    <lineage>
        <taxon>Eukaryota</taxon>
        <taxon>Metazoa</taxon>
        <taxon>Spiralia</taxon>
        <taxon>Lophotrochozoa</taxon>
        <taxon>Platyhelminthes</taxon>
        <taxon>Trematoda</taxon>
        <taxon>Digenea</taxon>
        <taxon>Plagiorchiida</taxon>
        <taxon>Troglotremata</taxon>
        <taxon>Troglotrematidae</taxon>
        <taxon>Paragonimus</taxon>
    </lineage>
</organism>
<feature type="region of interest" description="Disordered" evidence="1">
    <location>
        <begin position="245"/>
        <end position="280"/>
    </location>
</feature>
<evidence type="ECO:0000313" key="3">
    <source>
        <dbReference type="EMBL" id="KAA3680281.1"/>
    </source>
</evidence>
<evidence type="ECO:0000313" key="4">
    <source>
        <dbReference type="Proteomes" id="UP000324629"/>
    </source>
</evidence>
<comment type="caution">
    <text evidence="3">The sequence shown here is derived from an EMBL/GenBank/DDBJ whole genome shotgun (WGS) entry which is preliminary data.</text>
</comment>
<feature type="compositionally biased region" description="Basic and acidic residues" evidence="1">
    <location>
        <begin position="245"/>
        <end position="258"/>
    </location>
</feature>
<feature type="domain" description="RHD" evidence="2">
    <location>
        <begin position="849"/>
        <end position="889"/>
    </location>
</feature>
<dbReference type="InterPro" id="IPR008366">
    <property type="entry name" value="NFAT"/>
</dbReference>
<dbReference type="AlphaFoldDB" id="A0A5J4NXM3"/>
<name>A0A5J4NXM3_9TREM</name>
<dbReference type="EMBL" id="QNGE01000482">
    <property type="protein sequence ID" value="KAA3680281.1"/>
    <property type="molecule type" value="Genomic_DNA"/>
</dbReference>
<dbReference type="Proteomes" id="UP000324629">
    <property type="component" value="Unassembled WGS sequence"/>
</dbReference>
<dbReference type="Gene3D" id="2.60.40.340">
    <property type="entry name" value="Rel homology domain (RHD), DNA-binding domain"/>
    <property type="match status" value="2"/>
</dbReference>
<dbReference type="InterPro" id="IPR011539">
    <property type="entry name" value="RHD_DNA_bind_dom"/>
</dbReference>
<dbReference type="InterPro" id="IPR037059">
    <property type="entry name" value="RHD_DNA_bind_dom_sf"/>
</dbReference>
<gene>
    <name evidence="3" type="ORF">DEA37_0009282</name>
</gene>
<dbReference type="PANTHER" id="PTHR12533">
    <property type="entry name" value="NFAT"/>
    <property type="match status" value="1"/>
</dbReference>
<dbReference type="PANTHER" id="PTHR12533:SF7">
    <property type="entry name" value="NFAT NUCLEAR FACTOR, ISOFORM B"/>
    <property type="match status" value="1"/>
</dbReference>
<dbReference type="GO" id="GO:0000981">
    <property type="term" value="F:DNA-binding transcription factor activity, RNA polymerase II-specific"/>
    <property type="evidence" value="ECO:0007669"/>
    <property type="project" value="TreeGrafter"/>
</dbReference>
<dbReference type="GO" id="GO:0005667">
    <property type="term" value="C:transcription regulator complex"/>
    <property type="evidence" value="ECO:0007669"/>
    <property type="project" value="TreeGrafter"/>
</dbReference>
<reference evidence="3 4" key="1">
    <citation type="journal article" date="2019" name="Gigascience">
        <title>Whole-genome sequence of the oriental lung fluke Paragonimus westermani.</title>
        <authorList>
            <person name="Oey H."/>
            <person name="Zakrzewski M."/>
            <person name="Narain K."/>
            <person name="Devi K.R."/>
            <person name="Agatsuma T."/>
            <person name="Nawaratna S."/>
            <person name="Gobert G.N."/>
            <person name="Jones M.K."/>
            <person name="Ragan M.A."/>
            <person name="McManus D.P."/>
            <person name="Krause L."/>
        </authorList>
    </citation>
    <scope>NUCLEOTIDE SEQUENCE [LARGE SCALE GENOMIC DNA]</scope>
    <source>
        <strain evidence="3 4">IND2009</strain>
    </source>
</reference>
<protein>
    <recommendedName>
        <fullName evidence="2">RHD domain-containing protein</fullName>
    </recommendedName>
</protein>